<reference evidence="2" key="1">
    <citation type="submission" date="2021-05" db="EMBL/GenBank/DDBJ databases">
        <authorList>
            <person name="Alioto T."/>
            <person name="Alioto T."/>
            <person name="Gomez Garrido J."/>
        </authorList>
    </citation>
    <scope>NUCLEOTIDE SEQUENCE</scope>
</reference>
<feature type="transmembrane region" description="Helical" evidence="1">
    <location>
        <begin position="71"/>
        <end position="90"/>
    </location>
</feature>
<keyword evidence="1" id="KW-0472">Membrane</keyword>
<sequence length="120" mass="14125">MKSVRTFVVIIRNIVMTTVRVIIIMVINYYHFIIIIYRYLENCYGWHSDLFNMILLSLWNLWMLHATPCKIVICTLQLLLYIVTTCYFNVIKLHNNYSTIVHNATSSSHPPPFHLSSSSE</sequence>
<evidence type="ECO:0000313" key="2">
    <source>
        <dbReference type="EMBL" id="CAG6686693.1"/>
    </source>
</evidence>
<accession>A0A8D8TF46</accession>
<dbReference type="EMBL" id="HBUF01277957">
    <property type="protein sequence ID" value="CAG6686693.1"/>
    <property type="molecule type" value="Transcribed_RNA"/>
</dbReference>
<dbReference type="AlphaFoldDB" id="A0A8D8TF46"/>
<name>A0A8D8TF46_9HEMI</name>
<keyword evidence="1" id="KW-1133">Transmembrane helix</keyword>
<keyword evidence="1" id="KW-0812">Transmembrane</keyword>
<feature type="transmembrane region" description="Helical" evidence="1">
    <location>
        <begin position="21"/>
        <end position="40"/>
    </location>
</feature>
<evidence type="ECO:0000256" key="1">
    <source>
        <dbReference type="SAM" id="Phobius"/>
    </source>
</evidence>
<protein>
    <submittedName>
        <fullName evidence="2">Uncharacterized protein</fullName>
    </submittedName>
</protein>
<organism evidence="2">
    <name type="scientific">Cacopsylla melanoneura</name>
    <dbReference type="NCBI Taxonomy" id="428564"/>
    <lineage>
        <taxon>Eukaryota</taxon>
        <taxon>Metazoa</taxon>
        <taxon>Ecdysozoa</taxon>
        <taxon>Arthropoda</taxon>
        <taxon>Hexapoda</taxon>
        <taxon>Insecta</taxon>
        <taxon>Pterygota</taxon>
        <taxon>Neoptera</taxon>
        <taxon>Paraneoptera</taxon>
        <taxon>Hemiptera</taxon>
        <taxon>Sternorrhyncha</taxon>
        <taxon>Psylloidea</taxon>
        <taxon>Psyllidae</taxon>
        <taxon>Psyllinae</taxon>
        <taxon>Cacopsylla</taxon>
    </lineage>
</organism>
<proteinExistence type="predicted"/>